<protein>
    <submittedName>
        <fullName evidence="2">Uncharacterized protein</fullName>
    </submittedName>
</protein>
<evidence type="ECO:0000256" key="1">
    <source>
        <dbReference type="SAM" id="MobiDB-lite"/>
    </source>
</evidence>
<proteinExistence type="predicted"/>
<evidence type="ECO:0000313" key="3">
    <source>
        <dbReference type="Proteomes" id="UP000772434"/>
    </source>
</evidence>
<dbReference type="AlphaFoldDB" id="A0A9P5PSV4"/>
<keyword evidence="3" id="KW-1185">Reference proteome</keyword>
<comment type="caution">
    <text evidence="2">The sequence shown here is derived from an EMBL/GenBank/DDBJ whole genome shotgun (WGS) entry which is preliminary data.</text>
</comment>
<dbReference type="OrthoDB" id="10500937at2759"/>
<sequence>MKGDKSLKLDGVYEWLINHTTRGDSIPTHVDLAVMGGAEKLCGQYWEGTVEHQHMLVDPFIDPSLAFTSLQTPVSFPDIVTSLAKDLFTRLPVEIIQYISLLILHDRELASTPACLAPSSSQSFTQKLTSSDSKPDKYVVNPYHTIHFFRHASPTVFRASSNFGTTFWYTVIRNEVFPFASATLVAEIKKVRSLALTQGTNTLLSGKERASGSKNRKGKAKRQHEVGDGLNMHWIWLTLRCHKGLRNRRRIIRFIAGIFGMGDSIVEVERGREKNGDKEEF</sequence>
<dbReference type="EMBL" id="JADNRY010000057">
    <property type="protein sequence ID" value="KAF9068786.1"/>
    <property type="molecule type" value="Genomic_DNA"/>
</dbReference>
<gene>
    <name evidence="2" type="ORF">BDP27DRAFT_1223658</name>
</gene>
<dbReference type="Proteomes" id="UP000772434">
    <property type="component" value="Unassembled WGS sequence"/>
</dbReference>
<evidence type="ECO:0000313" key="2">
    <source>
        <dbReference type="EMBL" id="KAF9068786.1"/>
    </source>
</evidence>
<accession>A0A9P5PSV4</accession>
<name>A0A9P5PSV4_9AGAR</name>
<feature type="region of interest" description="Disordered" evidence="1">
    <location>
        <begin position="205"/>
        <end position="224"/>
    </location>
</feature>
<reference evidence="2" key="1">
    <citation type="submission" date="2020-11" db="EMBL/GenBank/DDBJ databases">
        <authorList>
            <consortium name="DOE Joint Genome Institute"/>
            <person name="Ahrendt S."/>
            <person name="Riley R."/>
            <person name="Andreopoulos W."/>
            <person name="Labutti K."/>
            <person name="Pangilinan J."/>
            <person name="Ruiz-Duenas F.J."/>
            <person name="Barrasa J.M."/>
            <person name="Sanchez-Garcia M."/>
            <person name="Camarero S."/>
            <person name="Miyauchi S."/>
            <person name="Serrano A."/>
            <person name="Linde D."/>
            <person name="Babiker R."/>
            <person name="Drula E."/>
            <person name="Ayuso-Fernandez I."/>
            <person name="Pacheco R."/>
            <person name="Padilla G."/>
            <person name="Ferreira P."/>
            <person name="Barriuso J."/>
            <person name="Kellner H."/>
            <person name="Castanera R."/>
            <person name="Alfaro M."/>
            <person name="Ramirez L."/>
            <person name="Pisabarro A.G."/>
            <person name="Kuo A."/>
            <person name="Tritt A."/>
            <person name="Lipzen A."/>
            <person name="He G."/>
            <person name="Yan M."/>
            <person name="Ng V."/>
            <person name="Cullen D."/>
            <person name="Martin F."/>
            <person name="Rosso M.-N."/>
            <person name="Henrissat B."/>
            <person name="Hibbett D."/>
            <person name="Martinez A.T."/>
            <person name="Grigoriev I.V."/>
        </authorList>
    </citation>
    <scope>NUCLEOTIDE SEQUENCE</scope>
    <source>
        <strain evidence="2">AH 40177</strain>
    </source>
</reference>
<organism evidence="2 3">
    <name type="scientific">Rhodocollybia butyracea</name>
    <dbReference type="NCBI Taxonomy" id="206335"/>
    <lineage>
        <taxon>Eukaryota</taxon>
        <taxon>Fungi</taxon>
        <taxon>Dikarya</taxon>
        <taxon>Basidiomycota</taxon>
        <taxon>Agaricomycotina</taxon>
        <taxon>Agaricomycetes</taxon>
        <taxon>Agaricomycetidae</taxon>
        <taxon>Agaricales</taxon>
        <taxon>Marasmiineae</taxon>
        <taxon>Omphalotaceae</taxon>
        <taxon>Rhodocollybia</taxon>
    </lineage>
</organism>